<dbReference type="AlphaFoldDB" id="N1Q7S8"/>
<dbReference type="GeneID" id="19332491"/>
<protein>
    <submittedName>
        <fullName evidence="1">Uncharacterized protein</fullName>
    </submittedName>
</protein>
<dbReference type="RefSeq" id="XP_007921698.1">
    <property type="nucleotide sequence ID" value="XM_007923507.1"/>
</dbReference>
<reference evidence="1 2" key="1">
    <citation type="journal article" date="2012" name="PLoS Pathog.">
        <title>Diverse lifestyles and strategies of plant pathogenesis encoded in the genomes of eighteen Dothideomycetes fungi.</title>
        <authorList>
            <person name="Ohm R.A."/>
            <person name="Feau N."/>
            <person name="Henrissat B."/>
            <person name="Schoch C.L."/>
            <person name="Horwitz B.A."/>
            <person name="Barry K.W."/>
            <person name="Condon B.J."/>
            <person name="Copeland A.C."/>
            <person name="Dhillon B."/>
            <person name="Glaser F."/>
            <person name="Hesse C.N."/>
            <person name="Kosti I."/>
            <person name="LaButti K."/>
            <person name="Lindquist E.A."/>
            <person name="Lucas S."/>
            <person name="Salamov A.A."/>
            <person name="Bradshaw R.E."/>
            <person name="Ciuffetti L."/>
            <person name="Hamelin R.C."/>
            <person name="Kema G.H.J."/>
            <person name="Lawrence C."/>
            <person name="Scott J.A."/>
            <person name="Spatafora J.W."/>
            <person name="Turgeon B.G."/>
            <person name="de Wit P.J.G.M."/>
            <person name="Zhong S."/>
            <person name="Goodwin S.B."/>
            <person name="Grigoriev I.V."/>
        </authorList>
    </citation>
    <scope>NUCLEOTIDE SEQUENCE [LARGE SCALE GENOMIC DNA]</scope>
    <source>
        <strain evidence="1 2">CIRAD86</strain>
    </source>
</reference>
<dbReference type="EMBL" id="KB446555">
    <property type="protein sequence ID" value="EME88809.1"/>
    <property type="molecule type" value="Genomic_DNA"/>
</dbReference>
<evidence type="ECO:0000313" key="1">
    <source>
        <dbReference type="EMBL" id="EME88809.1"/>
    </source>
</evidence>
<name>N1Q7S8_PSEFD</name>
<dbReference type="HOGENOM" id="CLU_1262016_0_0_1"/>
<gene>
    <name evidence="1" type="ORF">MYCFIDRAFT_170384</name>
</gene>
<evidence type="ECO:0000313" key="2">
    <source>
        <dbReference type="Proteomes" id="UP000016932"/>
    </source>
</evidence>
<organism evidence="1 2">
    <name type="scientific">Pseudocercospora fijiensis (strain CIRAD86)</name>
    <name type="common">Black leaf streak disease fungus</name>
    <name type="synonym">Mycosphaerella fijiensis</name>
    <dbReference type="NCBI Taxonomy" id="383855"/>
    <lineage>
        <taxon>Eukaryota</taxon>
        <taxon>Fungi</taxon>
        <taxon>Dikarya</taxon>
        <taxon>Ascomycota</taxon>
        <taxon>Pezizomycotina</taxon>
        <taxon>Dothideomycetes</taxon>
        <taxon>Dothideomycetidae</taxon>
        <taxon>Mycosphaerellales</taxon>
        <taxon>Mycosphaerellaceae</taxon>
        <taxon>Pseudocercospora</taxon>
    </lineage>
</organism>
<accession>N1Q7S8</accession>
<dbReference type="VEuPathDB" id="FungiDB:MYCFIDRAFT_170384"/>
<proteinExistence type="predicted"/>
<keyword evidence="2" id="KW-1185">Reference proteome</keyword>
<dbReference type="KEGG" id="pfj:MYCFIDRAFT_170384"/>
<sequence>MCLLMDGDDAESTQAGLPSISTATKRYANTRTRTRTRTPKRHVMTCILLLWYLDTSDGSLGQYSDSCTGLDLDEMSHRQSQCVLTLGPSDPHSLPRVVQTLANPKQRSYDSWDNSISLVLPSQSCDLLRACSVSETGFRPGIHEATRNKRSDSRGNNCVDSVKPVDCLGGRVTAQCHCRDIDKVTQSFYCNFGSLDQAALRDSCATLRQEKLEYLLRSS</sequence>
<dbReference type="Proteomes" id="UP000016932">
    <property type="component" value="Unassembled WGS sequence"/>
</dbReference>